<dbReference type="STRING" id="89093.SAMN04488558_1152"/>
<keyword evidence="2" id="KW-1185">Reference proteome</keyword>
<accession>A0A1H9GK90</accession>
<dbReference type="Proteomes" id="UP000198833">
    <property type="component" value="Unassembled WGS sequence"/>
</dbReference>
<dbReference type="AlphaFoldDB" id="A0A1H9GK90"/>
<gene>
    <name evidence="1" type="ORF">SAMN04488558_1152</name>
</gene>
<protein>
    <submittedName>
        <fullName evidence="1">Uncharacterized protein</fullName>
    </submittedName>
</protein>
<reference evidence="1 2" key="1">
    <citation type="submission" date="2016-10" db="EMBL/GenBank/DDBJ databases">
        <authorList>
            <person name="de Groot N.N."/>
        </authorList>
    </citation>
    <scope>NUCLEOTIDE SEQUENCE [LARGE SCALE GENOMIC DNA]</scope>
    <source>
        <strain evidence="1 2">DSM 15695</strain>
    </source>
</reference>
<proteinExistence type="predicted"/>
<evidence type="ECO:0000313" key="1">
    <source>
        <dbReference type="EMBL" id="SEQ50497.1"/>
    </source>
</evidence>
<name>A0A1H9GK90_9LACT</name>
<organism evidence="1 2">
    <name type="scientific">Ignavigranum ruoffiae</name>
    <dbReference type="NCBI Taxonomy" id="89093"/>
    <lineage>
        <taxon>Bacteria</taxon>
        <taxon>Bacillati</taxon>
        <taxon>Bacillota</taxon>
        <taxon>Bacilli</taxon>
        <taxon>Lactobacillales</taxon>
        <taxon>Aerococcaceae</taxon>
        <taxon>Ignavigranum</taxon>
    </lineage>
</organism>
<sequence length="35" mass="4149">MIEKILVNFINIGLLTTLNKTSCQGLMYLPRRYKY</sequence>
<evidence type="ECO:0000313" key="2">
    <source>
        <dbReference type="Proteomes" id="UP000198833"/>
    </source>
</evidence>
<dbReference type="EMBL" id="FOEN01000015">
    <property type="protein sequence ID" value="SEQ50497.1"/>
    <property type="molecule type" value="Genomic_DNA"/>
</dbReference>